<evidence type="ECO:0000259" key="2">
    <source>
        <dbReference type="Pfam" id="PF07223"/>
    </source>
</evidence>
<feature type="region of interest" description="Disordered" evidence="1">
    <location>
        <begin position="225"/>
        <end position="281"/>
    </location>
</feature>
<evidence type="ECO:0000313" key="3">
    <source>
        <dbReference type="EMBL" id="KAL0320352.1"/>
    </source>
</evidence>
<dbReference type="PANTHER" id="PTHR31805">
    <property type="entry name" value="RECEPTOR-LIKE KINASE, PUTATIVE (DUF1421)-RELATED"/>
    <property type="match status" value="1"/>
</dbReference>
<protein>
    <recommendedName>
        <fullName evidence="2">DUF1421 domain-containing protein</fullName>
    </recommendedName>
</protein>
<reference evidence="3" key="2">
    <citation type="journal article" date="2024" name="Plant">
        <title>Genomic evolution and insights into agronomic trait innovations of Sesamum species.</title>
        <authorList>
            <person name="Miao H."/>
            <person name="Wang L."/>
            <person name="Qu L."/>
            <person name="Liu H."/>
            <person name="Sun Y."/>
            <person name="Le M."/>
            <person name="Wang Q."/>
            <person name="Wei S."/>
            <person name="Zheng Y."/>
            <person name="Lin W."/>
            <person name="Duan Y."/>
            <person name="Cao H."/>
            <person name="Xiong S."/>
            <person name="Wang X."/>
            <person name="Wei L."/>
            <person name="Li C."/>
            <person name="Ma Q."/>
            <person name="Ju M."/>
            <person name="Zhao R."/>
            <person name="Li G."/>
            <person name="Mu C."/>
            <person name="Tian Q."/>
            <person name="Mei H."/>
            <person name="Zhang T."/>
            <person name="Gao T."/>
            <person name="Zhang H."/>
        </authorList>
    </citation>
    <scope>NUCLEOTIDE SEQUENCE</scope>
    <source>
        <strain evidence="3">G02</strain>
    </source>
</reference>
<feature type="compositionally biased region" description="Polar residues" evidence="1">
    <location>
        <begin position="117"/>
        <end position="140"/>
    </location>
</feature>
<dbReference type="AlphaFoldDB" id="A0AAW2LPP6"/>
<comment type="caution">
    <text evidence="3">The sequence shown here is derived from an EMBL/GenBank/DDBJ whole genome shotgun (WGS) entry which is preliminary data.</text>
</comment>
<feature type="compositionally biased region" description="Low complexity" evidence="1">
    <location>
        <begin position="151"/>
        <end position="188"/>
    </location>
</feature>
<dbReference type="Pfam" id="PF07223">
    <property type="entry name" value="DUF1421"/>
    <property type="match status" value="1"/>
</dbReference>
<name>A0AAW2LPP6_SESRA</name>
<accession>A0AAW2LPP6</accession>
<dbReference type="InterPro" id="IPR010820">
    <property type="entry name" value="DUF1421"/>
</dbReference>
<dbReference type="PANTHER" id="PTHR31805:SF16">
    <property type="entry name" value="FORMIN-LIKE PROTEIN (DUF1421)"/>
    <property type="match status" value="1"/>
</dbReference>
<feature type="domain" description="DUF1421" evidence="2">
    <location>
        <begin position="311"/>
        <end position="330"/>
    </location>
</feature>
<sequence length="342" mass="37412">MQVHRSVQILRDKQELADTQKELAKLQLAQKESSLANNNQQNEDRASTPASEVKKSENSSDTHDQQLALALPHQVSPQPSIPARPLEHQQPSMAPPSSMPPQSMPQVQAYYLPPPQMSNIAASSQPSQTQYLPAQPQVQDLSRMPPPPTQPQVNQSPQVQSLPPYQQQWAPQVQQPVPSPQQPVMQPQIRTSSQVVYSSYLPNQPNQSPAEMVPNSMPMQVSFVGAPQPGSTGPEATYGYGSAGRPIQQQPPPQHLKPGYGSQSGEGYVPSGPRSALPPGNTYMVFDGEGGRTHHPPPQPHFQQNPILHSRLEENGQTIDFNSVLDRLNGHPSGGSQRVWSN</sequence>
<evidence type="ECO:0000256" key="1">
    <source>
        <dbReference type="SAM" id="MobiDB-lite"/>
    </source>
</evidence>
<gene>
    <name evidence="3" type="ORF">Sradi_5296700</name>
</gene>
<feature type="compositionally biased region" description="Polar residues" evidence="1">
    <location>
        <begin position="30"/>
        <end position="41"/>
    </location>
</feature>
<feature type="compositionally biased region" description="Basic and acidic residues" evidence="1">
    <location>
        <begin position="42"/>
        <end position="64"/>
    </location>
</feature>
<organism evidence="3">
    <name type="scientific">Sesamum radiatum</name>
    <name type="common">Black benniseed</name>
    <dbReference type="NCBI Taxonomy" id="300843"/>
    <lineage>
        <taxon>Eukaryota</taxon>
        <taxon>Viridiplantae</taxon>
        <taxon>Streptophyta</taxon>
        <taxon>Embryophyta</taxon>
        <taxon>Tracheophyta</taxon>
        <taxon>Spermatophyta</taxon>
        <taxon>Magnoliopsida</taxon>
        <taxon>eudicotyledons</taxon>
        <taxon>Gunneridae</taxon>
        <taxon>Pentapetalae</taxon>
        <taxon>asterids</taxon>
        <taxon>lamiids</taxon>
        <taxon>Lamiales</taxon>
        <taxon>Pedaliaceae</taxon>
        <taxon>Sesamum</taxon>
    </lineage>
</organism>
<feature type="region of interest" description="Disordered" evidence="1">
    <location>
        <begin position="29"/>
        <end position="190"/>
    </location>
</feature>
<reference evidence="3" key="1">
    <citation type="submission" date="2020-06" db="EMBL/GenBank/DDBJ databases">
        <authorList>
            <person name="Li T."/>
            <person name="Hu X."/>
            <person name="Zhang T."/>
            <person name="Song X."/>
            <person name="Zhang H."/>
            <person name="Dai N."/>
            <person name="Sheng W."/>
            <person name="Hou X."/>
            <person name="Wei L."/>
        </authorList>
    </citation>
    <scope>NUCLEOTIDE SEQUENCE</scope>
    <source>
        <strain evidence="3">G02</strain>
        <tissue evidence="3">Leaf</tissue>
    </source>
</reference>
<feature type="compositionally biased region" description="Pro residues" evidence="1">
    <location>
        <begin position="93"/>
        <end position="103"/>
    </location>
</feature>
<proteinExistence type="predicted"/>
<dbReference type="EMBL" id="JACGWJ010000024">
    <property type="protein sequence ID" value="KAL0320352.1"/>
    <property type="molecule type" value="Genomic_DNA"/>
</dbReference>